<dbReference type="AlphaFoldDB" id="A0A1T1P3J0"/>
<comment type="caution">
    <text evidence="1">The sequence shown here is derived from an EMBL/GenBank/DDBJ whole genome shotgun (WGS) entry which is preliminary data.</text>
</comment>
<evidence type="ECO:0000313" key="2">
    <source>
        <dbReference type="Proteomes" id="UP000190559"/>
    </source>
</evidence>
<accession>A0A1T1P3J0</accession>
<protein>
    <submittedName>
        <fullName evidence="1">Uncharacterized protein</fullName>
    </submittedName>
</protein>
<sequence length="145" mass="15618">MADQAAFAQALHSQQQVVVDVVLAGAMWLADVEIVQAKIAQRCLATGPDRCNREVTLLRTTGTGLAGQRTALAGHDKRIPRTLRQQGAQDPSQARLRMEGGVVVAGIEQVRALRQRVLDHPCGSAFVEAPMAPRAGTSLTDRRDQ</sequence>
<dbReference type="Proteomes" id="UP000190559">
    <property type="component" value="Unassembled WGS sequence"/>
</dbReference>
<evidence type="ECO:0000313" key="1">
    <source>
        <dbReference type="EMBL" id="OOW70154.1"/>
    </source>
</evidence>
<proteinExistence type="predicted"/>
<name>A0A1T1P3J0_9XANT</name>
<organism evidence="1 2">
    <name type="scientific">Xanthomonas axonopodis pv. melhusii</name>
    <dbReference type="NCBI Taxonomy" id="487834"/>
    <lineage>
        <taxon>Bacteria</taxon>
        <taxon>Pseudomonadati</taxon>
        <taxon>Pseudomonadota</taxon>
        <taxon>Gammaproteobacteria</taxon>
        <taxon>Lysobacterales</taxon>
        <taxon>Lysobacteraceae</taxon>
        <taxon>Xanthomonas</taxon>
    </lineage>
</organism>
<gene>
    <name evidence="1" type="ORF">Xmlh_10610</name>
</gene>
<dbReference type="EMBL" id="LOJW01000015">
    <property type="protein sequence ID" value="OOW70154.1"/>
    <property type="molecule type" value="Genomic_DNA"/>
</dbReference>
<reference evidence="1 2" key="1">
    <citation type="submission" date="2015-12" db="EMBL/GenBank/DDBJ databases">
        <authorList>
            <person name="Shamseldin A."/>
            <person name="Moawad H."/>
            <person name="Abd El-Rahim W.M."/>
            <person name="Sadowsky M.J."/>
        </authorList>
    </citation>
    <scope>NUCLEOTIDE SEQUENCE [LARGE SCALE GENOMIC DNA]</scope>
    <source>
        <strain evidence="1 2">LMG9050</strain>
    </source>
</reference>